<reference evidence="6 7" key="1">
    <citation type="submission" date="2019-02" db="EMBL/GenBank/DDBJ databases">
        <title>Deep-cultivation of Planctomycetes and their phenomic and genomic characterization uncovers novel biology.</title>
        <authorList>
            <person name="Wiegand S."/>
            <person name="Jogler M."/>
            <person name="Boedeker C."/>
            <person name="Pinto D."/>
            <person name="Vollmers J."/>
            <person name="Rivas-Marin E."/>
            <person name="Kohn T."/>
            <person name="Peeters S.H."/>
            <person name="Heuer A."/>
            <person name="Rast P."/>
            <person name="Oberbeckmann S."/>
            <person name="Bunk B."/>
            <person name="Jeske O."/>
            <person name="Meyerdierks A."/>
            <person name="Storesund J.E."/>
            <person name="Kallscheuer N."/>
            <person name="Luecker S."/>
            <person name="Lage O.M."/>
            <person name="Pohl T."/>
            <person name="Merkel B.J."/>
            <person name="Hornburger P."/>
            <person name="Mueller R.-W."/>
            <person name="Bruemmer F."/>
            <person name="Labrenz M."/>
            <person name="Spormann A.M."/>
            <person name="Op den Camp H."/>
            <person name="Overmann J."/>
            <person name="Amann R."/>
            <person name="Jetten M.S.M."/>
            <person name="Mascher T."/>
            <person name="Medema M.H."/>
            <person name="Devos D.P."/>
            <person name="Kaster A.-K."/>
            <person name="Ovreas L."/>
            <person name="Rohde M."/>
            <person name="Galperin M.Y."/>
            <person name="Jogler C."/>
        </authorList>
    </citation>
    <scope>NUCLEOTIDE SEQUENCE [LARGE SCALE GENOMIC DNA]</scope>
    <source>
        <strain evidence="6 7">Pan181</strain>
    </source>
</reference>
<feature type="signal peptide" evidence="4">
    <location>
        <begin position="1"/>
        <end position="28"/>
    </location>
</feature>
<dbReference type="KEGG" id="amuc:Pan181_39820"/>
<name>A0A518ASQ6_9BACT</name>
<accession>A0A518ASQ6</accession>
<evidence type="ECO:0000313" key="7">
    <source>
        <dbReference type="Proteomes" id="UP000315750"/>
    </source>
</evidence>
<dbReference type="Proteomes" id="UP000315750">
    <property type="component" value="Chromosome"/>
</dbReference>
<evidence type="ECO:0000256" key="2">
    <source>
        <dbReference type="ARBA" id="ARBA00023295"/>
    </source>
</evidence>
<evidence type="ECO:0000256" key="4">
    <source>
        <dbReference type="SAM" id="SignalP"/>
    </source>
</evidence>
<dbReference type="Pfam" id="PF00150">
    <property type="entry name" value="Cellulase"/>
    <property type="match status" value="1"/>
</dbReference>
<proteinExistence type="inferred from homology"/>
<keyword evidence="1 3" id="KW-0378">Hydrolase</keyword>
<keyword evidence="2 3" id="KW-0326">Glycosidase</keyword>
<organism evidence="6 7">
    <name type="scientific">Aeoliella mucimassa</name>
    <dbReference type="NCBI Taxonomy" id="2527972"/>
    <lineage>
        <taxon>Bacteria</taxon>
        <taxon>Pseudomonadati</taxon>
        <taxon>Planctomycetota</taxon>
        <taxon>Planctomycetia</taxon>
        <taxon>Pirellulales</taxon>
        <taxon>Lacipirellulaceae</taxon>
        <taxon>Aeoliella</taxon>
    </lineage>
</organism>
<evidence type="ECO:0000256" key="3">
    <source>
        <dbReference type="RuleBase" id="RU361153"/>
    </source>
</evidence>
<protein>
    <submittedName>
        <fullName evidence="6">Sugar-binding cellulase-like protein</fullName>
    </submittedName>
</protein>
<dbReference type="SUPFAM" id="SSF51445">
    <property type="entry name" value="(Trans)glycosidases"/>
    <property type="match status" value="1"/>
</dbReference>
<dbReference type="GO" id="GO:0004553">
    <property type="term" value="F:hydrolase activity, hydrolyzing O-glycosyl compounds"/>
    <property type="evidence" value="ECO:0007669"/>
    <property type="project" value="InterPro"/>
</dbReference>
<dbReference type="GO" id="GO:0000272">
    <property type="term" value="P:polysaccharide catabolic process"/>
    <property type="evidence" value="ECO:0007669"/>
    <property type="project" value="InterPro"/>
</dbReference>
<feature type="chain" id="PRO_5021826243" evidence="4">
    <location>
        <begin position="29"/>
        <end position="378"/>
    </location>
</feature>
<evidence type="ECO:0000313" key="6">
    <source>
        <dbReference type="EMBL" id="QDU57760.1"/>
    </source>
</evidence>
<evidence type="ECO:0000256" key="1">
    <source>
        <dbReference type="ARBA" id="ARBA00022801"/>
    </source>
</evidence>
<dbReference type="RefSeq" id="WP_197528513.1">
    <property type="nucleotide sequence ID" value="NZ_CP036278.1"/>
</dbReference>
<sequence precursor="true">MSRMVSLLSCCAALVALVGSFGGSSVSAAEQWSAEKANEWYDELPWMVGCNYAPATAINQLEMWQADTFDPETIDIELGWASDIGFNTVRVFLHDVAWKEDPDGFFKRVDKFLEIADRHGIRSMVVIFDGVWDPDSQAGPQRRPRPGVHNSGWLQSPGRYILSNDERQDALEPYVKAVVKRYANDKRVLIWDLFNEPCNTNASSYGPLELPNKDERAERLVRKTFAWAREVGPSQPLTVGFWQGGPWDDSEKLNLTHTAAAELSDVITFHDYGDEDSLRGRIDALKTYGRPIMCTEYMARGNGSTFRMALPIMKSENVGAYNWGLVAGKTQTNYPWQTWQMPIMGEPKPWHHEVFYSDGKPYSQEEVELIKQLTERGK</sequence>
<evidence type="ECO:0000259" key="5">
    <source>
        <dbReference type="Pfam" id="PF00150"/>
    </source>
</evidence>
<dbReference type="InterPro" id="IPR001547">
    <property type="entry name" value="Glyco_hydro_5"/>
</dbReference>
<comment type="similarity">
    <text evidence="3">Belongs to the glycosyl hydrolase 5 (cellulase A) family.</text>
</comment>
<gene>
    <name evidence="6" type="ORF">Pan181_39820</name>
</gene>
<feature type="domain" description="Glycoside hydrolase family 5" evidence="5">
    <location>
        <begin position="83"/>
        <end position="323"/>
    </location>
</feature>
<dbReference type="AlphaFoldDB" id="A0A518ASQ6"/>
<dbReference type="InterPro" id="IPR017853">
    <property type="entry name" value="GH"/>
</dbReference>
<dbReference type="EMBL" id="CP036278">
    <property type="protein sequence ID" value="QDU57760.1"/>
    <property type="molecule type" value="Genomic_DNA"/>
</dbReference>
<keyword evidence="4" id="KW-0732">Signal</keyword>
<keyword evidence="7" id="KW-1185">Reference proteome</keyword>
<dbReference type="Gene3D" id="3.20.20.80">
    <property type="entry name" value="Glycosidases"/>
    <property type="match status" value="1"/>
</dbReference>